<dbReference type="RefSeq" id="WP_008845841.1">
    <property type="nucleotide sequence ID" value="NZ_BAEN01000065.1"/>
</dbReference>
<dbReference type="OrthoDB" id="266524at2"/>
<comment type="similarity">
    <text evidence="1">Belongs to the membrane fusion protein (MFP) (TC 8.A.1) family.</text>
</comment>
<dbReference type="Gene3D" id="1.10.287.470">
    <property type="entry name" value="Helix hairpin bin"/>
    <property type="match status" value="1"/>
</dbReference>
<dbReference type="Gene3D" id="2.40.420.20">
    <property type="match status" value="1"/>
</dbReference>
<name>K6YHE0_9ALTE</name>
<dbReference type="Gene3D" id="2.40.50.100">
    <property type="match status" value="1"/>
</dbReference>
<organism evidence="3 4">
    <name type="scientific">Aliiglaciecola lipolytica E3</name>
    <dbReference type="NCBI Taxonomy" id="1127673"/>
    <lineage>
        <taxon>Bacteria</taxon>
        <taxon>Pseudomonadati</taxon>
        <taxon>Pseudomonadota</taxon>
        <taxon>Gammaproteobacteria</taxon>
        <taxon>Alteromonadales</taxon>
        <taxon>Alteromonadaceae</taxon>
        <taxon>Aliiglaciecola</taxon>
    </lineage>
</organism>
<keyword evidence="4" id="KW-1185">Reference proteome</keyword>
<evidence type="ECO:0000313" key="3">
    <source>
        <dbReference type="EMBL" id="GAC16038.1"/>
    </source>
</evidence>
<dbReference type="PANTHER" id="PTHR30469">
    <property type="entry name" value="MULTIDRUG RESISTANCE PROTEIN MDTA"/>
    <property type="match status" value="1"/>
</dbReference>
<dbReference type="EMBL" id="BAEN01000065">
    <property type="protein sequence ID" value="GAC16038.1"/>
    <property type="molecule type" value="Genomic_DNA"/>
</dbReference>
<sequence length="387" mass="41806">MNKTSSKKYLIPIAIVLPLLAVVGLMITAGSGQVQAPPSQAKIHQVEVIKVSPQTSYQQQQLAYGRIESANLANLGFELAGKVEQILVDEGSHIVSGQLIAKLDTKRLDASMKELEAVLQSAKSDLRLAKQSQQRVTELVTKKLESAQRLDEVNENTQVARAVVEQTQARINTLLVELEKSQLRASFDGTVISRPVDTSTVVTAGQPVVVVQQTSDFDARIALSSEQAFGLSEGQSHTLFADGNMLTGVIKSIANTRQLNTRTIDVIFTVSSEQGHLLPGDLVALTYSKQVDEQGVWVPKSALSSGIRGLWTLFTIPDKGQQSVVSRSVEVLYSGDTHSYVRGALNANDWMIVSGAHRLVPGQLVNGVESTTTVSLLRKNASNQGLQ</sequence>
<keyword evidence="2" id="KW-0175">Coiled coil</keyword>
<dbReference type="STRING" id="1127673.GLIP_3424"/>
<dbReference type="GO" id="GO:0015562">
    <property type="term" value="F:efflux transmembrane transporter activity"/>
    <property type="evidence" value="ECO:0007669"/>
    <property type="project" value="TreeGrafter"/>
</dbReference>
<dbReference type="Proteomes" id="UP000006334">
    <property type="component" value="Unassembled WGS sequence"/>
</dbReference>
<evidence type="ECO:0000313" key="4">
    <source>
        <dbReference type="Proteomes" id="UP000006334"/>
    </source>
</evidence>
<dbReference type="GO" id="GO:1990281">
    <property type="term" value="C:efflux pump complex"/>
    <property type="evidence" value="ECO:0007669"/>
    <property type="project" value="TreeGrafter"/>
</dbReference>
<dbReference type="InterPro" id="IPR006143">
    <property type="entry name" value="RND_pump_MFP"/>
</dbReference>
<accession>K6YHE0</accession>
<dbReference type="Gene3D" id="2.40.30.170">
    <property type="match status" value="1"/>
</dbReference>
<proteinExistence type="inferred from homology"/>
<evidence type="ECO:0000256" key="1">
    <source>
        <dbReference type="ARBA" id="ARBA00009477"/>
    </source>
</evidence>
<comment type="caution">
    <text evidence="3">The sequence shown here is derived from an EMBL/GenBank/DDBJ whole genome shotgun (WGS) entry which is preliminary data.</text>
</comment>
<feature type="coiled-coil region" evidence="2">
    <location>
        <begin position="105"/>
        <end position="132"/>
    </location>
</feature>
<gene>
    <name evidence="3" type="ORF">GLIP_3424</name>
</gene>
<protein>
    <submittedName>
        <fullName evidence="3">Uncharacterized protein</fullName>
    </submittedName>
</protein>
<dbReference type="PANTHER" id="PTHR30469:SF11">
    <property type="entry name" value="BLL4320 PROTEIN"/>
    <property type="match status" value="1"/>
</dbReference>
<dbReference type="SUPFAM" id="SSF111369">
    <property type="entry name" value="HlyD-like secretion proteins"/>
    <property type="match status" value="1"/>
</dbReference>
<dbReference type="NCBIfam" id="TIGR01730">
    <property type="entry name" value="RND_mfp"/>
    <property type="match status" value="1"/>
</dbReference>
<dbReference type="eggNOG" id="COG0845">
    <property type="taxonomic scope" value="Bacteria"/>
</dbReference>
<evidence type="ECO:0000256" key="2">
    <source>
        <dbReference type="SAM" id="Coils"/>
    </source>
</evidence>
<reference evidence="3 4" key="1">
    <citation type="journal article" date="2017" name="Antonie Van Leeuwenhoek">
        <title>Rhizobium rhizosphaerae sp. nov., a novel species isolated from rice rhizosphere.</title>
        <authorList>
            <person name="Zhao J.J."/>
            <person name="Zhang J."/>
            <person name="Zhang R.J."/>
            <person name="Zhang C.W."/>
            <person name="Yin H.Q."/>
            <person name="Zhang X.X."/>
        </authorList>
    </citation>
    <scope>NUCLEOTIDE SEQUENCE [LARGE SCALE GENOMIC DNA]</scope>
    <source>
        <strain evidence="3 4">E3</strain>
    </source>
</reference>
<dbReference type="AlphaFoldDB" id="K6YHE0"/>